<accession>A0A919MWS2</accession>
<comment type="caution">
    <text evidence="1">The sequence shown here is derived from an EMBL/GenBank/DDBJ whole genome shotgun (WGS) entry which is preliminary data.</text>
</comment>
<gene>
    <name evidence="1" type="ORF">Ari01nite_24350</name>
</gene>
<evidence type="ECO:0000313" key="1">
    <source>
        <dbReference type="EMBL" id="GIE94970.1"/>
    </source>
</evidence>
<dbReference type="EMBL" id="BOMV01000021">
    <property type="protein sequence ID" value="GIE94970.1"/>
    <property type="molecule type" value="Genomic_DNA"/>
</dbReference>
<dbReference type="Gene3D" id="3.40.50.150">
    <property type="entry name" value="Vaccinia Virus protein VP39"/>
    <property type="match status" value="1"/>
</dbReference>
<reference evidence="1" key="1">
    <citation type="submission" date="2021-01" db="EMBL/GenBank/DDBJ databases">
        <title>Whole genome shotgun sequence of Actinoplanes rishiriensis NBRC 108556.</title>
        <authorList>
            <person name="Komaki H."/>
            <person name="Tamura T."/>
        </authorList>
    </citation>
    <scope>NUCLEOTIDE SEQUENCE</scope>
    <source>
        <strain evidence="1">NBRC 108556</strain>
    </source>
</reference>
<dbReference type="SUPFAM" id="SSF53335">
    <property type="entry name" value="S-adenosyl-L-methionine-dependent methyltransferases"/>
    <property type="match status" value="1"/>
</dbReference>
<protein>
    <recommendedName>
        <fullName evidence="3">Methyltransferase domain-containing protein</fullName>
    </recommendedName>
</protein>
<dbReference type="Proteomes" id="UP000636960">
    <property type="component" value="Unassembled WGS sequence"/>
</dbReference>
<name>A0A919MWS2_9ACTN</name>
<evidence type="ECO:0000313" key="2">
    <source>
        <dbReference type="Proteomes" id="UP000636960"/>
    </source>
</evidence>
<dbReference type="InterPro" id="IPR029063">
    <property type="entry name" value="SAM-dependent_MTases_sf"/>
</dbReference>
<proteinExistence type="predicted"/>
<dbReference type="AlphaFoldDB" id="A0A919MWS2"/>
<sequence>MNVSVGQDWVRWHGDYEAPRSSLARRLAVVRCHLWRALGEAPRDPAGGRRLISLCAGDGRDVLPVLAAHPAGTDVRGLLLELDPELSGRARRTAGSMGLRSVDVRTVDAGAADTYRDVGRAHIVLACGVFGNLSDADMRRTVAALPALMVPGGIVIWTRGRGLGAGDRSDDVRDGFAAYGFLELAFVRPEDARFRVGMSRLRKANGARLEPGARLFQFL</sequence>
<keyword evidence="2" id="KW-1185">Reference proteome</keyword>
<evidence type="ECO:0008006" key="3">
    <source>
        <dbReference type="Google" id="ProtNLM"/>
    </source>
</evidence>
<organism evidence="1 2">
    <name type="scientific">Paractinoplanes rishiriensis</name>
    <dbReference type="NCBI Taxonomy" id="1050105"/>
    <lineage>
        <taxon>Bacteria</taxon>
        <taxon>Bacillati</taxon>
        <taxon>Actinomycetota</taxon>
        <taxon>Actinomycetes</taxon>
        <taxon>Micromonosporales</taxon>
        <taxon>Micromonosporaceae</taxon>
        <taxon>Paractinoplanes</taxon>
    </lineage>
</organism>